<feature type="transmembrane region" description="Helical" evidence="5">
    <location>
        <begin position="161"/>
        <end position="182"/>
    </location>
</feature>
<gene>
    <name evidence="7" type="ORF">GCM10023093_24570</name>
</gene>
<evidence type="ECO:0000313" key="8">
    <source>
        <dbReference type="Proteomes" id="UP001500067"/>
    </source>
</evidence>
<feature type="transmembrane region" description="Helical" evidence="5">
    <location>
        <begin position="57"/>
        <end position="83"/>
    </location>
</feature>
<dbReference type="RefSeq" id="WP_345083627.1">
    <property type="nucleotide sequence ID" value="NZ_BAABFA010000018.1"/>
</dbReference>
<organism evidence="7 8">
    <name type="scientific">Nemorincola caseinilytica</name>
    <dbReference type="NCBI Taxonomy" id="2054315"/>
    <lineage>
        <taxon>Bacteria</taxon>
        <taxon>Pseudomonadati</taxon>
        <taxon>Bacteroidota</taxon>
        <taxon>Chitinophagia</taxon>
        <taxon>Chitinophagales</taxon>
        <taxon>Chitinophagaceae</taxon>
        <taxon>Nemorincola</taxon>
    </lineage>
</organism>
<evidence type="ECO:0000256" key="1">
    <source>
        <dbReference type="ARBA" id="ARBA00004141"/>
    </source>
</evidence>
<comment type="caution">
    <text evidence="7">The sequence shown here is derived from an EMBL/GenBank/DDBJ whole genome shotgun (WGS) entry which is preliminary data.</text>
</comment>
<evidence type="ECO:0000259" key="6">
    <source>
        <dbReference type="Pfam" id="PF07291"/>
    </source>
</evidence>
<sequence>MDNGIQAATRGASFYVRRVIGAILLLALSATFFYSAYTKIYSENAFDNFHWTFIDLGISNILVAGIIARMMIGMELLLGLLLLGHVYLRSFTYKAVIAVLSVFIIYLLVIIAKQGNTGNCGCFGDKLAMTPLTAIWKNVAMIVATVALMFIYPVRPYRHQAYVCMALAFLAFSTPFVTHNIYVGTAPVKYGQKLDLDLLYKYSPAPPMDLRKGKHIIAFMHFTCPHCKKAAFLLHIIHRQYPQIPIYMVLDGADVHKKAFFDESQAENVPHLLYPHSTEFLQLAGEAVPAIYWVNNGVAEYKSKYAYYQLDPSDMLSWLQAK</sequence>
<keyword evidence="2 5" id="KW-0812">Transmembrane</keyword>
<accession>A0ABP8NIQ7</accession>
<dbReference type="Proteomes" id="UP001500067">
    <property type="component" value="Unassembled WGS sequence"/>
</dbReference>
<feature type="domain" description="Methylamine utilisation protein MauE" evidence="6">
    <location>
        <begin position="19"/>
        <end position="150"/>
    </location>
</feature>
<evidence type="ECO:0000313" key="7">
    <source>
        <dbReference type="EMBL" id="GAA4467923.1"/>
    </source>
</evidence>
<name>A0ABP8NIQ7_9BACT</name>
<evidence type="ECO:0000256" key="4">
    <source>
        <dbReference type="ARBA" id="ARBA00023136"/>
    </source>
</evidence>
<dbReference type="Pfam" id="PF07291">
    <property type="entry name" value="MauE"/>
    <property type="match status" value="1"/>
</dbReference>
<feature type="transmembrane region" description="Helical" evidence="5">
    <location>
        <begin position="95"/>
        <end position="115"/>
    </location>
</feature>
<comment type="subcellular location">
    <subcellularLocation>
        <location evidence="1">Membrane</location>
        <topology evidence="1">Multi-pass membrane protein</topology>
    </subcellularLocation>
</comment>
<protein>
    <submittedName>
        <fullName evidence="7">Protein tlpB</fullName>
    </submittedName>
</protein>
<feature type="transmembrane region" description="Helical" evidence="5">
    <location>
        <begin position="135"/>
        <end position="154"/>
    </location>
</feature>
<evidence type="ECO:0000256" key="3">
    <source>
        <dbReference type="ARBA" id="ARBA00022989"/>
    </source>
</evidence>
<dbReference type="InterPro" id="IPR009908">
    <property type="entry name" value="Methylamine_util_MauE"/>
</dbReference>
<reference evidence="8" key="1">
    <citation type="journal article" date="2019" name="Int. J. Syst. Evol. Microbiol.">
        <title>The Global Catalogue of Microorganisms (GCM) 10K type strain sequencing project: providing services to taxonomists for standard genome sequencing and annotation.</title>
        <authorList>
            <consortium name="The Broad Institute Genomics Platform"/>
            <consortium name="The Broad Institute Genome Sequencing Center for Infectious Disease"/>
            <person name="Wu L."/>
            <person name="Ma J."/>
        </authorList>
    </citation>
    <scope>NUCLEOTIDE SEQUENCE [LARGE SCALE GENOMIC DNA]</scope>
    <source>
        <strain evidence="8">JCM 32105</strain>
    </source>
</reference>
<dbReference type="SUPFAM" id="SSF52833">
    <property type="entry name" value="Thioredoxin-like"/>
    <property type="match status" value="1"/>
</dbReference>
<evidence type="ECO:0000256" key="5">
    <source>
        <dbReference type="SAM" id="Phobius"/>
    </source>
</evidence>
<dbReference type="InterPro" id="IPR036249">
    <property type="entry name" value="Thioredoxin-like_sf"/>
</dbReference>
<evidence type="ECO:0000256" key="2">
    <source>
        <dbReference type="ARBA" id="ARBA00022692"/>
    </source>
</evidence>
<dbReference type="EMBL" id="BAABFA010000018">
    <property type="protein sequence ID" value="GAA4467923.1"/>
    <property type="molecule type" value="Genomic_DNA"/>
</dbReference>
<feature type="transmembrane region" description="Helical" evidence="5">
    <location>
        <begin position="19"/>
        <end position="37"/>
    </location>
</feature>
<keyword evidence="3 5" id="KW-1133">Transmembrane helix</keyword>
<keyword evidence="8" id="KW-1185">Reference proteome</keyword>
<proteinExistence type="predicted"/>
<keyword evidence="4 5" id="KW-0472">Membrane</keyword>